<dbReference type="OrthoDB" id="1259728at2"/>
<comment type="caution">
    <text evidence="1">The sequence shown here is derived from an EMBL/GenBank/DDBJ whole genome shotgun (WGS) entry which is preliminary data.</text>
</comment>
<keyword evidence="2" id="KW-1185">Reference proteome</keyword>
<dbReference type="EMBL" id="QCXX01000003">
    <property type="protein sequence ID" value="PUV23822.1"/>
    <property type="molecule type" value="Genomic_DNA"/>
</dbReference>
<dbReference type="RefSeq" id="WP_108633751.1">
    <property type="nucleotide sequence ID" value="NZ_QCXX01000003.1"/>
</dbReference>
<evidence type="ECO:0000313" key="2">
    <source>
        <dbReference type="Proteomes" id="UP000250831"/>
    </source>
</evidence>
<gene>
    <name evidence="1" type="ORF">DCO56_10545</name>
</gene>
<dbReference type="AlphaFoldDB" id="A0A363NSM6"/>
<proteinExistence type="predicted"/>
<accession>A0A363NSM6</accession>
<protein>
    <submittedName>
        <fullName evidence="1">Uncharacterized protein</fullName>
    </submittedName>
</protein>
<organism evidence="1 2">
    <name type="scientific">Sphingobacterium athyrii</name>
    <dbReference type="NCBI Taxonomy" id="2152717"/>
    <lineage>
        <taxon>Bacteria</taxon>
        <taxon>Pseudomonadati</taxon>
        <taxon>Bacteroidota</taxon>
        <taxon>Sphingobacteriia</taxon>
        <taxon>Sphingobacteriales</taxon>
        <taxon>Sphingobacteriaceae</taxon>
        <taxon>Sphingobacterium</taxon>
    </lineage>
</organism>
<evidence type="ECO:0000313" key="1">
    <source>
        <dbReference type="EMBL" id="PUV23822.1"/>
    </source>
</evidence>
<name>A0A363NSM6_9SPHI</name>
<sequence length="142" mass="16422">MKKTASINFFLLIPLLPLLFNCADYNKRQCEKFTGFYKDVQFDVVILSKPVAEPNYYRFSVRDLASKKDSILSVDRELVSLSPIWNIGDTLTKNQGNTIVELRKKDSILNARKFLIEWTCKGTFINGEDGNIWERRLAFGTF</sequence>
<dbReference type="Proteomes" id="UP000250831">
    <property type="component" value="Unassembled WGS sequence"/>
</dbReference>
<reference evidence="1 2" key="1">
    <citation type="submission" date="2018-04" db="EMBL/GenBank/DDBJ databases">
        <title>Sphingobacterium sp. M46 Genome.</title>
        <authorList>
            <person name="Cheng J."/>
            <person name="Li Y."/>
        </authorList>
    </citation>
    <scope>NUCLEOTIDE SEQUENCE [LARGE SCALE GENOMIC DNA]</scope>
    <source>
        <strain evidence="1 2">M46</strain>
    </source>
</reference>